<evidence type="ECO:0000313" key="4">
    <source>
        <dbReference type="Proteomes" id="UP000030671"/>
    </source>
</evidence>
<sequence>MGNSHSQNRAANSRERPRTLKHHRSAPLLLQKSFINSTSTGSFSSTQSQEIYIRPTSEKAALVATEVLLPPPAPPVYVSPPSPGIFPALSVPDQIPEKGEAAAYSAFLRAYPEYHLTWTLDALRKSEFSRVDTPHARETYVDYMGGALYPASLVNVHAEFLKGCVLGNTHSASNSSQLSANLTAQARAAVLAFFNAPPGSTVVFTANASAALKLVGECFPFSEGSTYVLPEDAHNSVHGIRQFAKRRGAEVCYISATPQGGVEEPVVKRILQQHRPSKAPCLFALTGLSNISNSKPSLSLLTYASALGYTTLLDAAALAATSPLDLTATPADAVAISFYKMFGFPTGVGALILAPGVGQRLGGERPWFAGGTVEVVQVPGELVTRAEEIEEQFEDGTINYLLLPAITTGLRFLSAYLPFLPLRLSSLTHHLTIELAKMRHLSTGQPAVRVLSRVPEKRLRAVGDKADAGSVVSVLFLDPNGVQLPNSFISHASANAHISLRTGCMCNPGGAAALLRAKPAMTRLRAGATLAALESAAGRELGVVRISLGLASDWADIWRVLEFVRDFVLDARGREEAMGAWEASEGRLKGSPCATGACTPNGVDQVRDVRAVRGPPSEVGRAF</sequence>
<dbReference type="HOGENOM" id="CLU_010913_4_0_1"/>
<dbReference type="InterPro" id="IPR015422">
    <property type="entry name" value="PyrdxlP-dep_Trfase_small"/>
</dbReference>
<dbReference type="Proteomes" id="UP000030671">
    <property type="component" value="Unassembled WGS sequence"/>
</dbReference>
<dbReference type="SUPFAM" id="SSF53383">
    <property type="entry name" value="PLP-dependent transferases"/>
    <property type="match status" value="1"/>
</dbReference>
<dbReference type="eggNOG" id="KOG2142">
    <property type="taxonomic scope" value="Eukaryota"/>
</dbReference>
<dbReference type="GeneID" id="20678850"/>
<dbReference type="InterPro" id="IPR015424">
    <property type="entry name" value="PyrdxlP-dep_Trfase"/>
</dbReference>
<dbReference type="EMBL" id="KI925467">
    <property type="protein sequence ID" value="ETW74635.1"/>
    <property type="molecule type" value="Genomic_DNA"/>
</dbReference>
<evidence type="ECO:0000256" key="1">
    <source>
        <dbReference type="SAM" id="MobiDB-lite"/>
    </source>
</evidence>
<feature type="region of interest" description="Disordered" evidence="1">
    <location>
        <begin position="1"/>
        <end position="23"/>
    </location>
</feature>
<proteinExistence type="predicted"/>
<feature type="domain" description="Aminotransferase class V" evidence="2">
    <location>
        <begin position="140"/>
        <end position="557"/>
    </location>
</feature>
<evidence type="ECO:0000313" key="3">
    <source>
        <dbReference type="EMBL" id="ETW74635.1"/>
    </source>
</evidence>
<dbReference type="PANTHER" id="PTHR14237">
    <property type="entry name" value="MOLYBDOPTERIN COFACTOR SULFURASE MOSC"/>
    <property type="match status" value="1"/>
</dbReference>
<dbReference type="InParanoid" id="W4JNJ3"/>
<dbReference type="Pfam" id="PF00266">
    <property type="entry name" value="Aminotran_5"/>
    <property type="match status" value="1"/>
</dbReference>
<organism evidence="3 4">
    <name type="scientific">Heterobasidion irregulare (strain TC 32-1)</name>
    <dbReference type="NCBI Taxonomy" id="747525"/>
    <lineage>
        <taxon>Eukaryota</taxon>
        <taxon>Fungi</taxon>
        <taxon>Dikarya</taxon>
        <taxon>Basidiomycota</taxon>
        <taxon>Agaricomycotina</taxon>
        <taxon>Agaricomycetes</taxon>
        <taxon>Russulales</taxon>
        <taxon>Bondarzewiaceae</taxon>
        <taxon>Heterobasidion</taxon>
        <taxon>Heterobasidion annosum species complex</taxon>
    </lineage>
</organism>
<dbReference type="Gene3D" id="3.40.640.10">
    <property type="entry name" value="Type I PLP-dependent aspartate aminotransferase-like (Major domain)"/>
    <property type="match status" value="1"/>
</dbReference>
<protein>
    <recommendedName>
        <fullName evidence="2">Aminotransferase class V domain-containing protein</fullName>
    </recommendedName>
</protein>
<accession>W4JNJ3</accession>
<dbReference type="RefSeq" id="XP_009553088.1">
    <property type="nucleotide sequence ID" value="XM_009554793.1"/>
</dbReference>
<dbReference type="STRING" id="747525.W4JNJ3"/>
<feature type="compositionally biased region" description="Polar residues" evidence="1">
    <location>
        <begin position="1"/>
        <end position="11"/>
    </location>
</feature>
<dbReference type="GO" id="GO:0043545">
    <property type="term" value="P:molybdopterin cofactor metabolic process"/>
    <property type="evidence" value="ECO:0007669"/>
    <property type="project" value="TreeGrafter"/>
</dbReference>
<dbReference type="Gene3D" id="3.90.1150.10">
    <property type="entry name" value="Aspartate Aminotransferase, domain 1"/>
    <property type="match status" value="1"/>
</dbReference>
<dbReference type="KEGG" id="hir:HETIRDRAFT_68211"/>
<dbReference type="GO" id="GO:0008265">
    <property type="term" value="F:molybdenum cofactor sulfurtransferase activity"/>
    <property type="evidence" value="ECO:0007669"/>
    <property type="project" value="TreeGrafter"/>
</dbReference>
<name>W4JNJ3_HETIT</name>
<dbReference type="InterPro" id="IPR015421">
    <property type="entry name" value="PyrdxlP-dep_Trfase_major"/>
</dbReference>
<reference evidence="3 4" key="1">
    <citation type="journal article" date="2012" name="New Phytol.">
        <title>Insight into trade-off between wood decay and parasitism from the genome of a fungal forest pathogen.</title>
        <authorList>
            <person name="Olson A."/>
            <person name="Aerts A."/>
            <person name="Asiegbu F."/>
            <person name="Belbahri L."/>
            <person name="Bouzid O."/>
            <person name="Broberg A."/>
            <person name="Canback B."/>
            <person name="Coutinho P.M."/>
            <person name="Cullen D."/>
            <person name="Dalman K."/>
            <person name="Deflorio G."/>
            <person name="van Diepen L.T."/>
            <person name="Dunand C."/>
            <person name="Duplessis S."/>
            <person name="Durling M."/>
            <person name="Gonthier P."/>
            <person name="Grimwood J."/>
            <person name="Fossdal C.G."/>
            <person name="Hansson D."/>
            <person name="Henrissat B."/>
            <person name="Hietala A."/>
            <person name="Himmelstrand K."/>
            <person name="Hoffmeister D."/>
            <person name="Hogberg N."/>
            <person name="James T.Y."/>
            <person name="Karlsson M."/>
            <person name="Kohler A."/>
            <person name="Kues U."/>
            <person name="Lee Y.H."/>
            <person name="Lin Y.C."/>
            <person name="Lind M."/>
            <person name="Lindquist E."/>
            <person name="Lombard V."/>
            <person name="Lucas S."/>
            <person name="Lunden K."/>
            <person name="Morin E."/>
            <person name="Murat C."/>
            <person name="Park J."/>
            <person name="Raffaello T."/>
            <person name="Rouze P."/>
            <person name="Salamov A."/>
            <person name="Schmutz J."/>
            <person name="Solheim H."/>
            <person name="Stahlberg J."/>
            <person name="Velez H."/>
            <person name="de Vries R.P."/>
            <person name="Wiebenga A."/>
            <person name="Woodward S."/>
            <person name="Yakovlev I."/>
            <person name="Garbelotto M."/>
            <person name="Martin F."/>
            <person name="Grigoriev I.V."/>
            <person name="Stenlid J."/>
        </authorList>
    </citation>
    <scope>NUCLEOTIDE SEQUENCE [LARGE SCALE GENOMIC DNA]</scope>
    <source>
        <strain evidence="3 4">TC 32-1</strain>
    </source>
</reference>
<dbReference type="OrthoDB" id="10264306at2759"/>
<keyword evidence="4" id="KW-1185">Reference proteome</keyword>
<gene>
    <name evidence="3" type="ORF">HETIRDRAFT_68211</name>
</gene>
<dbReference type="InterPro" id="IPR000192">
    <property type="entry name" value="Aminotrans_V_dom"/>
</dbReference>
<evidence type="ECO:0000259" key="2">
    <source>
        <dbReference type="Pfam" id="PF00266"/>
    </source>
</evidence>
<dbReference type="PANTHER" id="PTHR14237:SF80">
    <property type="entry name" value="MOLYBDENUM COFACTOR SULFURASE"/>
    <property type="match status" value="1"/>
</dbReference>
<dbReference type="AlphaFoldDB" id="W4JNJ3"/>